<feature type="transmembrane region" description="Helical" evidence="2">
    <location>
        <begin position="126"/>
        <end position="147"/>
    </location>
</feature>
<reference evidence="3" key="1">
    <citation type="submission" date="2017-12" db="EMBL/GenBank/DDBJ databases">
        <title>Sequencing the genomes of 1000 Actinobacteria strains.</title>
        <authorList>
            <person name="Klenk H.-P."/>
        </authorList>
    </citation>
    <scope>NUCLEOTIDE SEQUENCE [LARGE SCALE GENOMIC DNA]</scope>
    <source>
        <strain evidence="3">DSM 44228</strain>
    </source>
</reference>
<dbReference type="Proteomes" id="UP000233786">
    <property type="component" value="Unassembled WGS sequence"/>
</dbReference>
<keyword evidence="2" id="KW-0472">Membrane</keyword>
<name>A0A2N3XS10_SACSN</name>
<gene>
    <name evidence="3" type="ORF">A8926_0995</name>
</gene>
<evidence type="ECO:0000313" key="3">
    <source>
        <dbReference type="EMBL" id="PKW13464.1"/>
    </source>
</evidence>
<keyword evidence="2" id="KW-1133">Transmembrane helix</keyword>
<protein>
    <submittedName>
        <fullName evidence="3">Uncharacterized protein</fullName>
    </submittedName>
</protein>
<evidence type="ECO:0000256" key="2">
    <source>
        <dbReference type="SAM" id="Phobius"/>
    </source>
</evidence>
<dbReference type="STRING" id="994479.GCA_000194155_06384"/>
<evidence type="ECO:0000256" key="1">
    <source>
        <dbReference type="SAM" id="MobiDB-lite"/>
    </source>
</evidence>
<evidence type="ECO:0000313" key="4">
    <source>
        <dbReference type="Proteomes" id="UP000233786"/>
    </source>
</evidence>
<dbReference type="RefSeq" id="WP_010313175.1">
    <property type="nucleotide sequence ID" value="NZ_CP061007.1"/>
</dbReference>
<dbReference type="EMBL" id="PJNB01000001">
    <property type="protein sequence ID" value="PKW13464.1"/>
    <property type="molecule type" value="Genomic_DNA"/>
</dbReference>
<feature type="region of interest" description="Disordered" evidence="1">
    <location>
        <begin position="151"/>
        <end position="172"/>
    </location>
</feature>
<accession>A0A2N3XS10</accession>
<sequence length="272" mass="27984">MSGEQRRTGAPQGPPWSLDLLADLHAGVLDQQTADQLRVQVQDDPEAREILAALDATSADLAALPPLTIPDDVSARIDAALENEVRAWAQQQAAAAPPAELVAPPAEQGGQVIDFAAAKQRRRRRFTLGAGLAGVAAAAAAVVFSVLPSNTDTSGSNQAQPQPQPTATGGASAPLALRGEQVTLNGEQFGEIMRSEQYSSALVDPQRLIGCLQANGVNSGKPLGAREITLNGKPAQLLVLQGGAIGKFRLLAVGPECGPGNPAKISDSTFGG</sequence>
<keyword evidence="2" id="KW-0812">Transmembrane</keyword>
<dbReference type="AlphaFoldDB" id="A0A2N3XS10"/>
<organism evidence="3 4">
    <name type="scientific">Saccharopolyspora spinosa</name>
    <dbReference type="NCBI Taxonomy" id="60894"/>
    <lineage>
        <taxon>Bacteria</taxon>
        <taxon>Bacillati</taxon>
        <taxon>Actinomycetota</taxon>
        <taxon>Actinomycetes</taxon>
        <taxon>Pseudonocardiales</taxon>
        <taxon>Pseudonocardiaceae</taxon>
        <taxon>Saccharopolyspora</taxon>
    </lineage>
</organism>
<feature type="compositionally biased region" description="Low complexity" evidence="1">
    <location>
        <begin position="158"/>
        <end position="171"/>
    </location>
</feature>
<comment type="caution">
    <text evidence="3">The sequence shown here is derived from an EMBL/GenBank/DDBJ whole genome shotgun (WGS) entry which is preliminary data.</text>
</comment>
<proteinExistence type="predicted"/>
<keyword evidence="4" id="KW-1185">Reference proteome</keyword>